<dbReference type="Proteomes" id="UP000325577">
    <property type="component" value="Linkage Group LG1"/>
</dbReference>
<protein>
    <submittedName>
        <fullName evidence="8">Uncharacterized protein</fullName>
    </submittedName>
</protein>
<organism evidence="8 9">
    <name type="scientific">Nyssa sinensis</name>
    <dbReference type="NCBI Taxonomy" id="561372"/>
    <lineage>
        <taxon>Eukaryota</taxon>
        <taxon>Viridiplantae</taxon>
        <taxon>Streptophyta</taxon>
        <taxon>Embryophyta</taxon>
        <taxon>Tracheophyta</taxon>
        <taxon>Spermatophyta</taxon>
        <taxon>Magnoliopsida</taxon>
        <taxon>eudicotyledons</taxon>
        <taxon>Gunneridae</taxon>
        <taxon>Pentapetalae</taxon>
        <taxon>asterids</taxon>
        <taxon>Cornales</taxon>
        <taxon>Nyssaceae</taxon>
        <taxon>Nyssa</taxon>
    </lineage>
</organism>
<feature type="transmembrane region" description="Helical" evidence="7">
    <location>
        <begin position="24"/>
        <end position="44"/>
    </location>
</feature>
<gene>
    <name evidence="8" type="ORF">F0562_004216</name>
</gene>
<keyword evidence="4 7" id="KW-0472">Membrane</keyword>
<dbReference type="GO" id="GO:0016757">
    <property type="term" value="F:glycosyltransferase activity"/>
    <property type="evidence" value="ECO:0007669"/>
    <property type="project" value="UniProtKB-KW"/>
</dbReference>
<keyword evidence="9" id="KW-1185">Reference proteome</keyword>
<evidence type="ECO:0000256" key="5">
    <source>
        <dbReference type="ARBA" id="ARBA00023180"/>
    </source>
</evidence>
<dbReference type="EMBL" id="CM018032">
    <property type="protein sequence ID" value="KAA8547787.1"/>
    <property type="molecule type" value="Genomic_DNA"/>
</dbReference>
<keyword evidence="7" id="KW-1133">Transmembrane helix</keyword>
<comment type="subcellular location">
    <subcellularLocation>
        <location evidence="1">Membrane</location>
        <topology evidence="1">Single-pass type II membrane protein</topology>
    </subcellularLocation>
</comment>
<keyword evidence="3" id="KW-0808">Transferase</keyword>
<keyword evidence="5" id="KW-0325">Glycoprotein</keyword>
<dbReference type="GO" id="GO:0016020">
    <property type="term" value="C:membrane"/>
    <property type="evidence" value="ECO:0007669"/>
    <property type="project" value="UniProtKB-SubCell"/>
</dbReference>
<evidence type="ECO:0000313" key="9">
    <source>
        <dbReference type="Proteomes" id="UP000325577"/>
    </source>
</evidence>
<keyword evidence="7" id="KW-0812">Transmembrane</keyword>
<name>A0A5J5C1I7_9ASTE</name>
<dbReference type="PANTHER" id="PTHR31042:SF77">
    <property type="entry name" value="GLYCOSYLTRANSFERASE"/>
    <property type="match status" value="1"/>
</dbReference>
<dbReference type="PANTHER" id="PTHR31042">
    <property type="entry name" value="CORE-2/I-BRANCHING BETA-1,6-N-ACETYLGLUCOSAMINYLTRANSFERASE FAMILY PROTEIN-RELATED"/>
    <property type="match status" value="1"/>
</dbReference>
<keyword evidence="2" id="KW-0328">Glycosyltransferase</keyword>
<dbReference type="AlphaFoldDB" id="A0A5J5C1I7"/>
<reference evidence="8 9" key="1">
    <citation type="submission" date="2019-09" db="EMBL/GenBank/DDBJ databases">
        <title>A chromosome-level genome assembly of the Chinese tupelo Nyssa sinensis.</title>
        <authorList>
            <person name="Yang X."/>
            <person name="Kang M."/>
            <person name="Yang Y."/>
            <person name="Xiong H."/>
            <person name="Wang M."/>
            <person name="Zhang Z."/>
            <person name="Wang Z."/>
            <person name="Wu H."/>
            <person name="Ma T."/>
            <person name="Liu J."/>
            <person name="Xi Z."/>
        </authorList>
    </citation>
    <scope>NUCLEOTIDE SEQUENCE [LARGE SCALE GENOMIC DNA]</scope>
    <source>
        <strain evidence="8">J267</strain>
        <tissue evidence="8">Leaf</tissue>
    </source>
</reference>
<evidence type="ECO:0000256" key="6">
    <source>
        <dbReference type="SAM" id="MobiDB-lite"/>
    </source>
</evidence>
<evidence type="ECO:0000256" key="4">
    <source>
        <dbReference type="ARBA" id="ARBA00023136"/>
    </source>
</evidence>
<sequence>MDDEEHSRPSISKLFNTHLRLNHVLHLLLFIIGLSVGVITCVYFKSFSFTIKTSLYPNSPSKSPRLPQPPPPPPLQPPSPRPPPPPQSVLILSFNGTSNYTTVSLEEQKSLMHNMSDEELLWRASMVPRIQEFPYQHVPKVAFMFLTKGPLPFALLWEKFFDGHEGLYSIYVHPHPSFNESIPENSVFHGRRIPSQPVWWGTISMIDAERRLLANALLDFSNQRFVLLSESCIPLFNFTTIYNYLINSNLSFLGSFDDPRKPGRGRYNRQMWPVINISDWRKGSQWFEVHRDLAIQIVSDSKYYNVFKEYCGPPCYNDEHYLPTLVNILHPEMNSNRSITWVDWSRGGPHPGKFGWGDITDEFLNRIRFGSNCSYNGNTSSICSLFARKFLPNALEPLLRVAPLLLGFDP</sequence>
<evidence type="ECO:0000256" key="7">
    <source>
        <dbReference type="SAM" id="Phobius"/>
    </source>
</evidence>
<feature type="region of interest" description="Disordered" evidence="6">
    <location>
        <begin position="58"/>
        <end position="87"/>
    </location>
</feature>
<dbReference type="InterPro" id="IPR044174">
    <property type="entry name" value="BC10-like"/>
</dbReference>
<proteinExistence type="predicted"/>
<accession>A0A5J5C1I7</accession>
<feature type="compositionally biased region" description="Pro residues" evidence="6">
    <location>
        <begin position="66"/>
        <end position="87"/>
    </location>
</feature>
<evidence type="ECO:0000256" key="3">
    <source>
        <dbReference type="ARBA" id="ARBA00022679"/>
    </source>
</evidence>
<dbReference type="InterPro" id="IPR003406">
    <property type="entry name" value="Glyco_trans_14"/>
</dbReference>
<evidence type="ECO:0000256" key="1">
    <source>
        <dbReference type="ARBA" id="ARBA00004606"/>
    </source>
</evidence>
<evidence type="ECO:0000256" key="2">
    <source>
        <dbReference type="ARBA" id="ARBA00022676"/>
    </source>
</evidence>
<evidence type="ECO:0000313" key="8">
    <source>
        <dbReference type="EMBL" id="KAA8547787.1"/>
    </source>
</evidence>
<dbReference type="Pfam" id="PF02485">
    <property type="entry name" value="Branch"/>
    <property type="match status" value="1"/>
</dbReference>
<dbReference type="OrthoDB" id="191334at2759"/>